<proteinExistence type="predicted"/>
<reference evidence="2" key="1">
    <citation type="journal article" date="2014" name="Front. Microbiol.">
        <title>High frequency of phylogenetically diverse reductive dehalogenase-homologous genes in deep subseafloor sedimentary metagenomes.</title>
        <authorList>
            <person name="Kawai M."/>
            <person name="Futagami T."/>
            <person name="Toyoda A."/>
            <person name="Takaki Y."/>
            <person name="Nishi S."/>
            <person name="Hori S."/>
            <person name="Arai W."/>
            <person name="Tsubouchi T."/>
            <person name="Morono Y."/>
            <person name="Uchiyama I."/>
            <person name="Ito T."/>
            <person name="Fujiyama A."/>
            <person name="Inagaki F."/>
            <person name="Takami H."/>
        </authorList>
    </citation>
    <scope>NUCLEOTIDE SEQUENCE</scope>
    <source>
        <strain evidence="2">Expedition CK06-06</strain>
    </source>
</reference>
<dbReference type="EMBL" id="BARV01040375">
    <property type="protein sequence ID" value="GAI53403.1"/>
    <property type="molecule type" value="Genomic_DNA"/>
</dbReference>
<name>X1PC17_9ZZZZ</name>
<sequence length="50" mass="5657">MVSYRDIAKLAGVSRTTVSHAINKTRYVAPGTLKKVEEAIEESKFQKIYQ</sequence>
<gene>
    <name evidence="2" type="ORF">S06H3_61536</name>
</gene>
<dbReference type="SUPFAM" id="SSF47413">
    <property type="entry name" value="lambda repressor-like DNA-binding domains"/>
    <property type="match status" value="1"/>
</dbReference>
<dbReference type="GO" id="GO:0003677">
    <property type="term" value="F:DNA binding"/>
    <property type="evidence" value="ECO:0007669"/>
    <property type="project" value="InterPro"/>
</dbReference>
<dbReference type="SMART" id="SM00354">
    <property type="entry name" value="HTH_LACI"/>
    <property type="match status" value="1"/>
</dbReference>
<comment type="caution">
    <text evidence="2">The sequence shown here is derived from an EMBL/GenBank/DDBJ whole genome shotgun (WGS) entry which is preliminary data.</text>
</comment>
<dbReference type="CDD" id="cd01392">
    <property type="entry name" value="HTH_LacI"/>
    <property type="match status" value="1"/>
</dbReference>
<dbReference type="PROSITE" id="PS50932">
    <property type="entry name" value="HTH_LACI_2"/>
    <property type="match status" value="1"/>
</dbReference>
<evidence type="ECO:0000259" key="1">
    <source>
        <dbReference type="PROSITE" id="PS50932"/>
    </source>
</evidence>
<dbReference type="Gene3D" id="1.10.260.40">
    <property type="entry name" value="lambda repressor-like DNA-binding domains"/>
    <property type="match status" value="1"/>
</dbReference>
<accession>X1PC17</accession>
<dbReference type="Pfam" id="PF00356">
    <property type="entry name" value="LacI"/>
    <property type="match status" value="1"/>
</dbReference>
<dbReference type="InterPro" id="IPR010982">
    <property type="entry name" value="Lambda_DNA-bd_dom_sf"/>
</dbReference>
<dbReference type="AlphaFoldDB" id="X1PC17"/>
<organism evidence="2">
    <name type="scientific">marine sediment metagenome</name>
    <dbReference type="NCBI Taxonomy" id="412755"/>
    <lineage>
        <taxon>unclassified sequences</taxon>
        <taxon>metagenomes</taxon>
        <taxon>ecological metagenomes</taxon>
    </lineage>
</organism>
<protein>
    <recommendedName>
        <fullName evidence="1">HTH lacI-type domain-containing protein</fullName>
    </recommendedName>
</protein>
<dbReference type="InterPro" id="IPR000843">
    <property type="entry name" value="HTH_LacI"/>
</dbReference>
<feature type="domain" description="HTH lacI-type" evidence="1">
    <location>
        <begin position="2"/>
        <end position="50"/>
    </location>
</feature>
<dbReference type="GO" id="GO:0006355">
    <property type="term" value="P:regulation of DNA-templated transcription"/>
    <property type="evidence" value="ECO:0007669"/>
    <property type="project" value="InterPro"/>
</dbReference>
<evidence type="ECO:0000313" key="2">
    <source>
        <dbReference type="EMBL" id="GAI53403.1"/>
    </source>
</evidence>